<dbReference type="SUPFAM" id="SSF56281">
    <property type="entry name" value="Metallo-hydrolase/oxidoreductase"/>
    <property type="match status" value="1"/>
</dbReference>
<reference evidence="1 2" key="1">
    <citation type="submission" date="2017-03" db="EMBL/GenBank/DDBJ databases">
        <authorList>
            <person name="Afonso C.L."/>
            <person name="Miller P.J."/>
            <person name="Scott M.A."/>
            <person name="Spackman E."/>
            <person name="Goraichik I."/>
            <person name="Dimitrov K.M."/>
            <person name="Suarez D.L."/>
            <person name="Swayne D.E."/>
        </authorList>
    </citation>
    <scope>NUCLEOTIDE SEQUENCE [LARGE SCALE GENOMIC DNA]</scope>
    <source>
        <strain evidence="1">PRJEB14757</strain>
    </source>
</reference>
<protein>
    <recommendedName>
        <fullName evidence="3">MBL fold metallo-hydrolase</fullName>
    </recommendedName>
</protein>
<organism evidence="1 2">
    <name type="scientific">Desulfamplus magnetovallimortis</name>
    <dbReference type="NCBI Taxonomy" id="1246637"/>
    <lineage>
        <taxon>Bacteria</taxon>
        <taxon>Pseudomonadati</taxon>
        <taxon>Thermodesulfobacteriota</taxon>
        <taxon>Desulfobacteria</taxon>
        <taxon>Desulfobacterales</taxon>
        <taxon>Desulfobacteraceae</taxon>
        <taxon>Desulfamplus</taxon>
    </lineage>
</organism>
<dbReference type="PANTHER" id="PTHR43546">
    <property type="entry name" value="UPF0173 METAL-DEPENDENT HYDROLASE MJ1163-RELATED"/>
    <property type="match status" value="1"/>
</dbReference>
<dbReference type="InterPro" id="IPR036866">
    <property type="entry name" value="RibonucZ/Hydroxyglut_hydro"/>
</dbReference>
<dbReference type="EMBL" id="FWEV01000294">
    <property type="protein sequence ID" value="SLM31952.1"/>
    <property type="molecule type" value="Genomic_DNA"/>
</dbReference>
<dbReference type="Proteomes" id="UP000191931">
    <property type="component" value="Unassembled WGS sequence"/>
</dbReference>
<proteinExistence type="predicted"/>
<dbReference type="RefSeq" id="WP_080801263.1">
    <property type="nucleotide sequence ID" value="NZ_LT828542.1"/>
</dbReference>
<dbReference type="Gene3D" id="3.60.15.10">
    <property type="entry name" value="Ribonuclease Z/Hydroxyacylglutathione hydrolase-like"/>
    <property type="match status" value="1"/>
</dbReference>
<accession>A0A1W1HHU3</accession>
<name>A0A1W1HHU3_9BACT</name>
<dbReference type="Pfam" id="PF13483">
    <property type="entry name" value="Lactamase_B_3"/>
    <property type="match status" value="1"/>
</dbReference>
<dbReference type="InterPro" id="IPR050114">
    <property type="entry name" value="UPF0173_UPF0282_UlaG_hydrolase"/>
</dbReference>
<evidence type="ECO:0000313" key="1">
    <source>
        <dbReference type="EMBL" id="SLM31952.1"/>
    </source>
</evidence>
<dbReference type="OrthoDB" id="9789133at2"/>
<dbReference type="AlphaFoldDB" id="A0A1W1HHU3"/>
<keyword evidence="2" id="KW-1185">Reference proteome</keyword>
<dbReference type="STRING" id="1246637.MTBBW1_510007"/>
<sequence>MIDSKLIEKIHWLGHDCMRIDCDPVIYFDPYEIEPGVEAGILLITHDHYDHCSIDDVKKILGPDTVIVTEKDSAKKLSKELGKGVDGKIKIVAPGDTITVKGVSIDAVPSYNINKKFHPKSNNWLGFVVDVEGVRVYHAGDTDLIPEMSDINCDVALLPVSGTYVMTAEEAVEAAININPGLAIPMHYGALVGDEGDAERFRKMLEGKVDVKVLNKSI</sequence>
<dbReference type="PANTHER" id="PTHR43546:SF8">
    <property type="entry name" value="METALLO-BETA-LACTAMASE DOMAIN-CONTAINING PROTEIN"/>
    <property type="match status" value="1"/>
</dbReference>
<evidence type="ECO:0000313" key="2">
    <source>
        <dbReference type="Proteomes" id="UP000191931"/>
    </source>
</evidence>
<gene>
    <name evidence="1" type="ORF">MTBBW1_510007</name>
</gene>
<evidence type="ECO:0008006" key="3">
    <source>
        <dbReference type="Google" id="ProtNLM"/>
    </source>
</evidence>